<feature type="transmembrane region" description="Helical" evidence="8">
    <location>
        <begin position="178"/>
        <end position="196"/>
    </location>
</feature>
<dbReference type="PANTHER" id="PTHR13929:SF0">
    <property type="entry name" value="UBIA PRENYLTRANSFERASE DOMAIN-CONTAINING PROTEIN 1"/>
    <property type="match status" value="1"/>
</dbReference>
<proteinExistence type="predicted"/>
<reference evidence="9" key="2">
    <citation type="submission" date="2021-04" db="EMBL/GenBank/DDBJ databases">
        <authorList>
            <person name="Gilroy R."/>
        </authorList>
    </citation>
    <scope>NUCLEOTIDE SEQUENCE</scope>
    <source>
        <strain evidence="9">CHK192-9172</strain>
    </source>
</reference>
<comment type="subcellular location">
    <subcellularLocation>
        <location evidence="1">Membrane</location>
        <topology evidence="1">Multi-pass membrane protein</topology>
    </subcellularLocation>
</comment>
<evidence type="ECO:0000256" key="2">
    <source>
        <dbReference type="ARBA" id="ARBA00004863"/>
    </source>
</evidence>
<evidence type="ECO:0000313" key="9">
    <source>
        <dbReference type="EMBL" id="HIZ08196.1"/>
    </source>
</evidence>
<reference evidence="9" key="1">
    <citation type="journal article" date="2021" name="PeerJ">
        <title>Extensive microbial diversity within the chicken gut microbiome revealed by metagenomics and culture.</title>
        <authorList>
            <person name="Gilroy R."/>
            <person name="Ravi A."/>
            <person name="Getino M."/>
            <person name="Pursley I."/>
            <person name="Horton D.L."/>
            <person name="Alikhan N.F."/>
            <person name="Baker D."/>
            <person name="Gharbi K."/>
            <person name="Hall N."/>
            <person name="Watson M."/>
            <person name="Adriaenssens E.M."/>
            <person name="Foster-Nyarko E."/>
            <person name="Jarju S."/>
            <person name="Secka A."/>
            <person name="Antonio M."/>
            <person name="Oren A."/>
            <person name="Chaudhuri R.R."/>
            <person name="La Ragione R."/>
            <person name="Hildebrand F."/>
            <person name="Pallen M.J."/>
        </authorList>
    </citation>
    <scope>NUCLEOTIDE SEQUENCE</scope>
    <source>
        <strain evidence="9">CHK192-9172</strain>
    </source>
</reference>
<evidence type="ECO:0000256" key="4">
    <source>
        <dbReference type="ARBA" id="ARBA00022679"/>
    </source>
</evidence>
<name>A0A9D2D4C9_9FIRM</name>
<organism evidence="9 10">
    <name type="scientific">Candidatus Eubacterium avistercoris</name>
    <dbReference type="NCBI Taxonomy" id="2838567"/>
    <lineage>
        <taxon>Bacteria</taxon>
        <taxon>Bacillati</taxon>
        <taxon>Bacillota</taxon>
        <taxon>Clostridia</taxon>
        <taxon>Eubacteriales</taxon>
        <taxon>Eubacteriaceae</taxon>
        <taxon>Eubacterium</taxon>
    </lineage>
</organism>
<gene>
    <name evidence="9" type="ORF">IAA08_09700</name>
</gene>
<feature type="transmembrane region" description="Helical" evidence="8">
    <location>
        <begin position="45"/>
        <end position="64"/>
    </location>
</feature>
<evidence type="ECO:0000256" key="8">
    <source>
        <dbReference type="SAM" id="Phobius"/>
    </source>
</evidence>
<comment type="pathway">
    <text evidence="2">Quinol/quinone metabolism; menaquinone biosynthesis.</text>
</comment>
<feature type="transmembrane region" description="Helical" evidence="8">
    <location>
        <begin position="20"/>
        <end position="38"/>
    </location>
</feature>
<dbReference type="Proteomes" id="UP000824024">
    <property type="component" value="Unassembled WGS sequence"/>
</dbReference>
<keyword evidence="3" id="KW-0474">Menaquinone biosynthesis</keyword>
<protein>
    <submittedName>
        <fullName evidence="9">Prenyltransferase</fullName>
    </submittedName>
</protein>
<feature type="transmembrane region" description="Helical" evidence="8">
    <location>
        <begin position="98"/>
        <end position="118"/>
    </location>
</feature>
<dbReference type="InterPro" id="IPR000537">
    <property type="entry name" value="UbiA_prenyltransferase"/>
</dbReference>
<dbReference type="InterPro" id="IPR026046">
    <property type="entry name" value="UBIAD1"/>
</dbReference>
<evidence type="ECO:0000256" key="5">
    <source>
        <dbReference type="ARBA" id="ARBA00022692"/>
    </source>
</evidence>
<dbReference type="GO" id="GO:0004659">
    <property type="term" value="F:prenyltransferase activity"/>
    <property type="evidence" value="ECO:0007669"/>
    <property type="project" value="InterPro"/>
</dbReference>
<sequence length="308" mass="33560">MQQYKKLTPKAVLELAAPHTWPAAVFPVLLGSLLALVMTGKFHLGLFYSTLGVCVLLQCGVNTLNDYVDFIKGTDTVENSHDPTDAALVYHGFHPKKALATGLVFLLLAFCCGIYTLCLCGWQPLIYGALGGAVVLLYSFGKTPLSELPVGEVSSGVVMGGLIPMSCYYVQTGVHDPLILLLALPMIISVGLIMMMNNTSDIERDLPVGRITLPGILGRHKASLLLKVLLAGEFVILLLLGMEYSPRGMTLYPALALWMFLTVWPVWKGALTPENRIRNMIRIVQIHSCVSVCWLLVIGGGYLMENLL</sequence>
<comment type="caution">
    <text evidence="9">The sequence shown here is derived from an EMBL/GenBank/DDBJ whole genome shotgun (WGS) entry which is preliminary data.</text>
</comment>
<feature type="transmembrane region" description="Helical" evidence="8">
    <location>
        <begin position="283"/>
        <end position="304"/>
    </location>
</feature>
<dbReference type="GO" id="GO:0016020">
    <property type="term" value="C:membrane"/>
    <property type="evidence" value="ECO:0007669"/>
    <property type="project" value="UniProtKB-SubCell"/>
</dbReference>
<keyword evidence="5 8" id="KW-0812">Transmembrane</keyword>
<keyword evidence="6 8" id="KW-1133">Transmembrane helix</keyword>
<evidence type="ECO:0000256" key="6">
    <source>
        <dbReference type="ARBA" id="ARBA00022989"/>
    </source>
</evidence>
<accession>A0A9D2D4C9</accession>
<dbReference type="Pfam" id="PF01040">
    <property type="entry name" value="UbiA"/>
    <property type="match status" value="1"/>
</dbReference>
<feature type="transmembrane region" description="Helical" evidence="8">
    <location>
        <begin position="125"/>
        <end position="141"/>
    </location>
</feature>
<dbReference type="AlphaFoldDB" id="A0A9D2D4C9"/>
<dbReference type="PANTHER" id="PTHR13929">
    <property type="entry name" value="1,4-DIHYDROXY-2-NAPHTHOATE OCTAPRENYLTRANSFERASE"/>
    <property type="match status" value="1"/>
</dbReference>
<dbReference type="Gene3D" id="1.10.357.140">
    <property type="entry name" value="UbiA prenyltransferase"/>
    <property type="match status" value="1"/>
</dbReference>
<dbReference type="PIRSF" id="PIRSF005355">
    <property type="entry name" value="UBIAD1"/>
    <property type="match status" value="1"/>
</dbReference>
<evidence type="ECO:0000256" key="1">
    <source>
        <dbReference type="ARBA" id="ARBA00004141"/>
    </source>
</evidence>
<evidence type="ECO:0000256" key="7">
    <source>
        <dbReference type="ARBA" id="ARBA00023136"/>
    </source>
</evidence>
<evidence type="ECO:0000256" key="3">
    <source>
        <dbReference type="ARBA" id="ARBA00022428"/>
    </source>
</evidence>
<keyword evidence="4" id="KW-0808">Transferase</keyword>
<dbReference type="InterPro" id="IPR044878">
    <property type="entry name" value="UbiA_sf"/>
</dbReference>
<evidence type="ECO:0000313" key="10">
    <source>
        <dbReference type="Proteomes" id="UP000824024"/>
    </source>
</evidence>
<dbReference type="CDD" id="cd13962">
    <property type="entry name" value="PT_UbiA_UBIAD1"/>
    <property type="match status" value="1"/>
</dbReference>
<feature type="transmembrane region" description="Helical" evidence="8">
    <location>
        <begin position="224"/>
        <end position="244"/>
    </location>
</feature>
<dbReference type="GO" id="GO:0042371">
    <property type="term" value="P:vitamin K biosynthetic process"/>
    <property type="evidence" value="ECO:0007669"/>
    <property type="project" value="TreeGrafter"/>
</dbReference>
<feature type="transmembrane region" description="Helical" evidence="8">
    <location>
        <begin position="250"/>
        <end position="271"/>
    </location>
</feature>
<dbReference type="GO" id="GO:0009234">
    <property type="term" value="P:menaquinone biosynthetic process"/>
    <property type="evidence" value="ECO:0007669"/>
    <property type="project" value="UniProtKB-KW"/>
</dbReference>
<dbReference type="EMBL" id="DXCH01000264">
    <property type="protein sequence ID" value="HIZ08196.1"/>
    <property type="molecule type" value="Genomic_DNA"/>
</dbReference>
<keyword evidence="7 8" id="KW-0472">Membrane</keyword>